<organism evidence="2 3">
    <name type="scientific">Candidatus Thiomargarita nelsonii</name>
    <dbReference type="NCBI Taxonomy" id="1003181"/>
    <lineage>
        <taxon>Bacteria</taxon>
        <taxon>Pseudomonadati</taxon>
        <taxon>Pseudomonadota</taxon>
        <taxon>Gammaproteobacteria</taxon>
        <taxon>Thiotrichales</taxon>
        <taxon>Thiotrichaceae</taxon>
        <taxon>Thiomargarita</taxon>
    </lineage>
</organism>
<evidence type="ECO:0000259" key="1">
    <source>
        <dbReference type="Pfam" id="PF19778"/>
    </source>
</evidence>
<dbReference type="GO" id="GO:0015668">
    <property type="term" value="F:type III site-specific deoxyribonuclease activity"/>
    <property type="evidence" value="ECO:0007669"/>
    <property type="project" value="InterPro"/>
</dbReference>
<dbReference type="AlphaFoldDB" id="A0A176RXU3"/>
<protein>
    <submittedName>
        <fullName evidence="2">Type III restriction protein res subunit</fullName>
    </submittedName>
</protein>
<accession>A0A176RXU3</accession>
<dbReference type="InterPro" id="IPR045572">
    <property type="entry name" value="RE_endonuc_C"/>
</dbReference>
<evidence type="ECO:0000313" key="3">
    <source>
        <dbReference type="Proteomes" id="UP000076962"/>
    </source>
</evidence>
<dbReference type="Pfam" id="PF19778">
    <property type="entry name" value="RE_endonuc"/>
    <property type="match status" value="1"/>
</dbReference>
<evidence type="ECO:0000313" key="2">
    <source>
        <dbReference type="EMBL" id="OAD20518.1"/>
    </source>
</evidence>
<dbReference type="EMBL" id="LUTY01002311">
    <property type="protein sequence ID" value="OAD20518.1"/>
    <property type="molecule type" value="Genomic_DNA"/>
</dbReference>
<feature type="non-terminal residue" evidence="2">
    <location>
        <position position="1"/>
    </location>
</feature>
<proteinExistence type="predicted"/>
<comment type="caution">
    <text evidence="2">The sequence shown here is derived from an EMBL/GenBank/DDBJ whole genome shotgun (WGS) entry which is preliminary data.</text>
</comment>
<name>A0A176RXU3_9GAMM</name>
<dbReference type="Gene3D" id="3.40.91.30">
    <property type="match status" value="1"/>
</dbReference>
<keyword evidence="3" id="KW-1185">Reference proteome</keyword>
<feature type="domain" description="Type III restriction enzyme C-terminal endonuclease" evidence="1">
    <location>
        <begin position="27"/>
        <end position="116"/>
    </location>
</feature>
<reference evidence="2 3" key="1">
    <citation type="submission" date="2016-05" db="EMBL/GenBank/DDBJ databases">
        <title>Single-cell genome of chain-forming Candidatus Thiomargarita nelsonii and comparison to other large sulfur-oxidizing bacteria.</title>
        <authorList>
            <person name="Winkel M."/>
            <person name="Salman V."/>
            <person name="Woyke T."/>
            <person name="Schulz-Vogt H."/>
            <person name="Richter M."/>
            <person name="Flood B."/>
            <person name="Bailey J."/>
            <person name="Amann R."/>
            <person name="Mussmann M."/>
        </authorList>
    </citation>
    <scope>NUCLEOTIDE SEQUENCE [LARGE SCALE GENOMIC DNA]</scope>
    <source>
        <strain evidence="2 3">THI036</strain>
    </source>
</reference>
<dbReference type="Proteomes" id="UP000076962">
    <property type="component" value="Unassembled WGS sequence"/>
</dbReference>
<sequence length="155" mass="18204">PTLLSEAKQLSTTPPFPFSRLLLESDKTVFNYVACDNEFERDFAQFLNRAEDIIAFAKLPAQFGFSIQYTDSRTNLRHYYPDFVVKRQDGQHWLIETKGREDIEVKLKDEAASYWCKNATHLCKVTWDYLKVPQNEFEKLQPSDFDELRIGLQRA</sequence>
<gene>
    <name evidence="2" type="ORF">THIOM_003776</name>
</gene>